<evidence type="ECO:0000259" key="1">
    <source>
        <dbReference type="SMART" id="SM00769"/>
    </source>
</evidence>
<accession>A0ABP3MUR8</accession>
<dbReference type="Pfam" id="PF03168">
    <property type="entry name" value="LEA_2"/>
    <property type="match status" value="1"/>
</dbReference>
<evidence type="ECO:0000313" key="3">
    <source>
        <dbReference type="Proteomes" id="UP001501706"/>
    </source>
</evidence>
<evidence type="ECO:0000313" key="2">
    <source>
        <dbReference type="EMBL" id="GAA0525923.1"/>
    </source>
</evidence>
<feature type="domain" description="Water stress and hypersensitive response" evidence="1">
    <location>
        <begin position="42"/>
        <end position="162"/>
    </location>
</feature>
<sequence length="164" mass="16941">MGTIMHLPSPGFSSPRRAALAGLLAVALAGCASLPGRDPLNVQVAGIEPLEGQGLEMRMAVKLRVQNPNDSAVDYDGAALELELNGKRFATGVSNERGSVPRFGETVLTVPVSVSALSAIRQALGLADGSSLDNIPYVVRGKLSGGMFGTTRFSDTGSLSLPGY</sequence>
<dbReference type="InterPro" id="IPR013990">
    <property type="entry name" value="WHy-dom"/>
</dbReference>
<dbReference type="InterPro" id="IPR004864">
    <property type="entry name" value="LEA_2"/>
</dbReference>
<organism evidence="2 3">
    <name type="scientific">Pigmentiphaga daeguensis</name>
    <dbReference type="NCBI Taxonomy" id="414049"/>
    <lineage>
        <taxon>Bacteria</taxon>
        <taxon>Pseudomonadati</taxon>
        <taxon>Pseudomonadota</taxon>
        <taxon>Betaproteobacteria</taxon>
        <taxon>Burkholderiales</taxon>
        <taxon>Alcaligenaceae</taxon>
        <taxon>Pigmentiphaga</taxon>
    </lineage>
</organism>
<proteinExistence type="predicted"/>
<gene>
    <name evidence="2" type="ORF">GCM10009097_49360</name>
</gene>
<keyword evidence="3" id="KW-1185">Reference proteome</keyword>
<dbReference type="EMBL" id="BAAAEN010000026">
    <property type="protein sequence ID" value="GAA0525923.1"/>
    <property type="molecule type" value="Genomic_DNA"/>
</dbReference>
<dbReference type="Gene3D" id="2.60.40.1820">
    <property type="match status" value="1"/>
</dbReference>
<comment type="caution">
    <text evidence="2">The sequence shown here is derived from an EMBL/GenBank/DDBJ whole genome shotgun (WGS) entry which is preliminary data.</text>
</comment>
<protein>
    <submittedName>
        <fullName evidence="2">LEA type 2 family protein</fullName>
    </submittedName>
</protein>
<name>A0ABP3MUR8_9BURK</name>
<dbReference type="SMART" id="SM00769">
    <property type="entry name" value="WHy"/>
    <property type="match status" value="1"/>
</dbReference>
<dbReference type="SUPFAM" id="SSF117070">
    <property type="entry name" value="LEA14-like"/>
    <property type="match status" value="1"/>
</dbReference>
<reference evidence="3" key="1">
    <citation type="journal article" date="2019" name="Int. J. Syst. Evol. Microbiol.">
        <title>The Global Catalogue of Microorganisms (GCM) 10K type strain sequencing project: providing services to taxonomists for standard genome sequencing and annotation.</title>
        <authorList>
            <consortium name="The Broad Institute Genomics Platform"/>
            <consortium name="The Broad Institute Genome Sequencing Center for Infectious Disease"/>
            <person name="Wu L."/>
            <person name="Ma J."/>
        </authorList>
    </citation>
    <scope>NUCLEOTIDE SEQUENCE [LARGE SCALE GENOMIC DNA]</scope>
    <source>
        <strain evidence="3">JCM 14330</strain>
    </source>
</reference>
<dbReference type="Proteomes" id="UP001501706">
    <property type="component" value="Unassembled WGS sequence"/>
</dbReference>